<name>A0A9W4UFV7_9PLEO</name>
<organism evidence="1 2">
    <name type="scientific">Periconia digitata</name>
    <dbReference type="NCBI Taxonomy" id="1303443"/>
    <lineage>
        <taxon>Eukaryota</taxon>
        <taxon>Fungi</taxon>
        <taxon>Dikarya</taxon>
        <taxon>Ascomycota</taxon>
        <taxon>Pezizomycotina</taxon>
        <taxon>Dothideomycetes</taxon>
        <taxon>Pleosporomycetidae</taxon>
        <taxon>Pleosporales</taxon>
        <taxon>Massarineae</taxon>
        <taxon>Periconiaceae</taxon>
        <taxon>Periconia</taxon>
    </lineage>
</organism>
<dbReference type="EMBL" id="CAOQHR010000005">
    <property type="protein sequence ID" value="CAI6335431.1"/>
    <property type="molecule type" value="Genomic_DNA"/>
</dbReference>
<dbReference type="AlphaFoldDB" id="A0A9W4UFV7"/>
<comment type="caution">
    <text evidence="1">The sequence shown here is derived from an EMBL/GenBank/DDBJ whole genome shotgun (WGS) entry which is preliminary data.</text>
</comment>
<dbReference type="Proteomes" id="UP001152607">
    <property type="component" value="Unassembled WGS sequence"/>
</dbReference>
<evidence type="ECO:0000313" key="2">
    <source>
        <dbReference type="Proteomes" id="UP001152607"/>
    </source>
</evidence>
<sequence>MHPDPCILILADSANTQTVDIIHIARTPALLPPRRTDSTKTCSTVPGLFGRASGGGVRAWTRPSGGFCAGRKTKMQPWQAPPPLAAVCPDSAASCAHPRLSRSAFLACAAACLVCWSEGPATLPAENPALQPTRPASKTRTSRPSLFLLLHITLHCPAA</sequence>
<gene>
    <name evidence="1" type="ORF">PDIGIT_LOCUS8512</name>
</gene>
<proteinExistence type="predicted"/>
<protein>
    <submittedName>
        <fullName evidence="1">Uncharacterized protein</fullName>
    </submittedName>
</protein>
<evidence type="ECO:0000313" key="1">
    <source>
        <dbReference type="EMBL" id="CAI6335431.1"/>
    </source>
</evidence>
<accession>A0A9W4UFV7</accession>
<keyword evidence="2" id="KW-1185">Reference proteome</keyword>
<reference evidence="1" key="1">
    <citation type="submission" date="2023-01" db="EMBL/GenBank/DDBJ databases">
        <authorList>
            <person name="Van Ghelder C."/>
            <person name="Rancurel C."/>
        </authorList>
    </citation>
    <scope>NUCLEOTIDE SEQUENCE</scope>
    <source>
        <strain evidence="1">CNCM I-4278</strain>
    </source>
</reference>